<dbReference type="PANTHER" id="PTHR31906">
    <property type="entry name" value="PLASTID-LIPID-ASSOCIATED PROTEIN 4, CHLOROPLASTIC-RELATED"/>
    <property type="match status" value="1"/>
</dbReference>
<dbReference type="InterPro" id="IPR006843">
    <property type="entry name" value="PAP/fibrillin_dom"/>
</dbReference>
<comment type="subcellular location">
    <subcellularLocation>
        <location evidence="1">Plastid</location>
    </subcellularLocation>
</comment>
<evidence type="ECO:0000256" key="1">
    <source>
        <dbReference type="ARBA" id="ARBA00004474"/>
    </source>
</evidence>
<accession>A0ABD1XJL4</accession>
<evidence type="ECO:0000259" key="3">
    <source>
        <dbReference type="Pfam" id="PF04755"/>
    </source>
</evidence>
<dbReference type="AlphaFoldDB" id="A0ABD1XJL4"/>
<evidence type="ECO:0000313" key="4">
    <source>
        <dbReference type="EMBL" id="KAL2608131.1"/>
    </source>
</evidence>
<dbReference type="Proteomes" id="UP001605036">
    <property type="component" value="Unassembled WGS sequence"/>
</dbReference>
<protein>
    <recommendedName>
        <fullName evidence="3">Plastid lipid-associated protein/fibrillin conserved domain-containing protein</fullName>
    </recommendedName>
</protein>
<comment type="caution">
    <text evidence="4">The sequence shown here is derived from an EMBL/GenBank/DDBJ whole genome shotgun (WGS) entry which is preliminary data.</text>
</comment>
<reference evidence="4 5" key="1">
    <citation type="submission" date="2024-09" db="EMBL/GenBank/DDBJ databases">
        <title>Chromosome-scale assembly of Riccia fluitans.</title>
        <authorList>
            <person name="Paukszto L."/>
            <person name="Sawicki J."/>
            <person name="Karawczyk K."/>
            <person name="Piernik-Szablinska J."/>
            <person name="Szczecinska M."/>
            <person name="Mazdziarz M."/>
        </authorList>
    </citation>
    <scope>NUCLEOTIDE SEQUENCE [LARGE SCALE GENOMIC DNA]</scope>
    <source>
        <strain evidence="4">Rf_01</strain>
        <tissue evidence="4">Aerial parts of the thallus</tissue>
    </source>
</reference>
<feature type="domain" description="Plastid lipid-associated protein/fibrillin conserved" evidence="3">
    <location>
        <begin position="94"/>
        <end position="290"/>
    </location>
</feature>
<keyword evidence="2" id="KW-0934">Plastid</keyword>
<name>A0ABD1XJL4_9MARC</name>
<evidence type="ECO:0000313" key="5">
    <source>
        <dbReference type="Proteomes" id="UP001605036"/>
    </source>
</evidence>
<organism evidence="4 5">
    <name type="scientific">Riccia fluitans</name>
    <dbReference type="NCBI Taxonomy" id="41844"/>
    <lineage>
        <taxon>Eukaryota</taxon>
        <taxon>Viridiplantae</taxon>
        <taxon>Streptophyta</taxon>
        <taxon>Embryophyta</taxon>
        <taxon>Marchantiophyta</taxon>
        <taxon>Marchantiopsida</taxon>
        <taxon>Marchantiidae</taxon>
        <taxon>Marchantiales</taxon>
        <taxon>Ricciaceae</taxon>
        <taxon>Riccia</taxon>
    </lineage>
</organism>
<dbReference type="GO" id="GO:0009536">
    <property type="term" value="C:plastid"/>
    <property type="evidence" value="ECO:0007669"/>
    <property type="project" value="UniProtKB-SubCell"/>
</dbReference>
<dbReference type="EMBL" id="JBHFFA010000008">
    <property type="protein sequence ID" value="KAL2608131.1"/>
    <property type="molecule type" value="Genomic_DNA"/>
</dbReference>
<proteinExistence type="predicted"/>
<dbReference type="InterPro" id="IPR039633">
    <property type="entry name" value="PAP"/>
</dbReference>
<gene>
    <name evidence="4" type="ORF">R1flu_026704</name>
</gene>
<dbReference type="Pfam" id="PF04755">
    <property type="entry name" value="PAP_fibrillin"/>
    <property type="match status" value="1"/>
</dbReference>
<evidence type="ECO:0000256" key="2">
    <source>
        <dbReference type="ARBA" id="ARBA00022640"/>
    </source>
</evidence>
<keyword evidence="5" id="KW-1185">Reference proteome</keyword>
<sequence>MAMTACATCSCAAVNRNPHISAVVSTTGQCNGPVSCHVSKLGSSMFGKGLSCESLGLSSASYSAIPVSGRQSGRLIVRATLAAEGATEKVDLAKLKADLLATVAGLDRGLVAEEADEFAANAAAQKLEAAAEPVELPEDLDKLDGKWRLVFSSGFNSGSYGGRRPGPSIARSPFLLGTVYQRIDVALRELDNIVDLRFPAPWPLPTLEITATLAHSFELAGGSKIRIVFEKTSVKPLGTFGQLPQFELPKLPEFLRPRNDSAPGSGEFETTYLDSDFRISRGDRGELRIFVKA</sequence>